<dbReference type="AlphaFoldDB" id="A0A2S8GN43"/>
<organism evidence="1 2">
    <name type="scientific">Blastopirellula marina</name>
    <dbReference type="NCBI Taxonomy" id="124"/>
    <lineage>
        <taxon>Bacteria</taxon>
        <taxon>Pseudomonadati</taxon>
        <taxon>Planctomycetota</taxon>
        <taxon>Planctomycetia</taxon>
        <taxon>Pirellulales</taxon>
        <taxon>Pirellulaceae</taxon>
        <taxon>Blastopirellula</taxon>
    </lineage>
</organism>
<name>A0A2S8GN43_9BACT</name>
<dbReference type="EMBL" id="PUHZ01000012">
    <property type="protein sequence ID" value="PQO45863.1"/>
    <property type="molecule type" value="Genomic_DNA"/>
</dbReference>
<reference evidence="1 2" key="1">
    <citation type="submission" date="2018-02" db="EMBL/GenBank/DDBJ databases">
        <title>Comparative genomes isolates from brazilian mangrove.</title>
        <authorList>
            <person name="Araujo J.E."/>
            <person name="Taketani R.G."/>
            <person name="Silva M.C.P."/>
            <person name="Loureco M.V."/>
            <person name="Andreote F.D."/>
        </authorList>
    </citation>
    <scope>NUCLEOTIDE SEQUENCE [LARGE SCALE GENOMIC DNA]</scope>
    <source>
        <strain evidence="1 2">Nap-Phe MGV</strain>
    </source>
</reference>
<proteinExistence type="predicted"/>
<comment type="caution">
    <text evidence="1">The sequence shown here is derived from an EMBL/GenBank/DDBJ whole genome shotgun (WGS) entry which is preliminary data.</text>
</comment>
<dbReference type="Proteomes" id="UP000237819">
    <property type="component" value="Unassembled WGS sequence"/>
</dbReference>
<gene>
    <name evidence="1" type="ORF">C5Y93_11435</name>
</gene>
<protein>
    <submittedName>
        <fullName evidence="1">Uncharacterized protein</fullName>
    </submittedName>
</protein>
<evidence type="ECO:0000313" key="1">
    <source>
        <dbReference type="EMBL" id="PQO45863.1"/>
    </source>
</evidence>
<dbReference type="OrthoDB" id="286766at2"/>
<dbReference type="RefSeq" id="WP_105335563.1">
    <property type="nucleotide sequence ID" value="NZ_PUHZ01000012.1"/>
</dbReference>
<evidence type="ECO:0000313" key="2">
    <source>
        <dbReference type="Proteomes" id="UP000237819"/>
    </source>
</evidence>
<accession>A0A2S8GN43</accession>
<sequence>MNYYDAVKNNWRAFGDVEAVAYADAAGEATGVKARQVEPDRSALAKVNGLAALSGSYATFVLWDATLTGKQPHAGGVITQTSGAQWTVQAVQAAQWNSQWRCQCIRHVM</sequence>